<feature type="region of interest" description="Disordered" evidence="6">
    <location>
        <begin position="412"/>
        <end position="439"/>
    </location>
</feature>
<accession>A0ABM7WXW0</accession>
<dbReference type="InterPro" id="IPR017039">
    <property type="entry name" value="Virul_fac_BrkB"/>
</dbReference>
<feature type="transmembrane region" description="Helical" evidence="7">
    <location>
        <begin position="43"/>
        <end position="67"/>
    </location>
</feature>
<dbReference type="PANTHER" id="PTHR30213:SF0">
    <property type="entry name" value="UPF0761 MEMBRANE PROTEIN YIHY"/>
    <property type="match status" value="1"/>
</dbReference>
<sequence length="439" mass="46730">MKGERQHRVDATRVERWLRTATGAVKVALHVIEGESVRLRAMALTYISLFALVPALVVAFSVVQAFTGTERIAERVHEFLFENLAVGAQATIGPYLERFIRNAHATSAGLVGGAILVWSAVTLFSNVERAVNDVWGIKRRRSISQQAVIYWVGLTLGPLLLAASVTLGAATRSFFANTGVQALAVLASTLLTCTFFAVLFQIVPNTRVRLSAAAAGGLVAGVAWELAKFGYTFAVARIFRYHAIYGSVAAVPIFLFWLFVSWTILLFGARLAYVVQYASSLIGSMDGGSRATREILAGQALLMIARAYDEERVAPDSGEVAGRLRATAEQAGEALSALRQQGLVIALADGGLVPSRTLEKITLLDVRRAVAGRDPVLASGAGVLAGIVKGIEDRAASELAAVTYRALCDRDRAAERPPSSDGGPAPEGDQAGPRPVASR</sequence>
<keyword evidence="2" id="KW-1003">Cell membrane</keyword>
<gene>
    <name evidence="8" type="ORF">AMOR_33510</name>
</gene>
<feature type="transmembrane region" description="Helical" evidence="7">
    <location>
        <begin position="182"/>
        <end position="203"/>
    </location>
</feature>
<evidence type="ECO:0000256" key="5">
    <source>
        <dbReference type="ARBA" id="ARBA00023136"/>
    </source>
</evidence>
<dbReference type="Proteomes" id="UP001162891">
    <property type="component" value="Chromosome"/>
</dbReference>
<evidence type="ECO:0000256" key="7">
    <source>
        <dbReference type="SAM" id="Phobius"/>
    </source>
</evidence>
<evidence type="ECO:0000256" key="4">
    <source>
        <dbReference type="ARBA" id="ARBA00022989"/>
    </source>
</evidence>
<dbReference type="PANTHER" id="PTHR30213">
    <property type="entry name" value="INNER MEMBRANE PROTEIN YHJD"/>
    <property type="match status" value="1"/>
</dbReference>
<evidence type="ECO:0000256" key="2">
    <source>
        <dbReference type="ARBA" id="ARBA00022475"/>
    </source>
</evidence>
<keyword evidence="9" id="KW-1185">Reference proteome</keyword>
<proteinExistence type="predicted"/>
<organism evidence="8 9">
    <name type="scientific">Anaeromyxobacter oryzae</name>
    <dbReference type="NCBI Taxonomy" id="2918170"/>
    <lineage>
        <taxon>Bacteria</taxon>
        <taxon>Pseudomonadati</taxon>
        <taxon>Myxococcota</taxon>
        <taxon>Myxococcia</taxon>
        <taxon>Myxococcales</taxon>
        <taxon>Cystobacterineae</taxon>
        <taxon>Anaeromyxobacteraceae</taxon>
        <taxon>Anaeromyxobacter</taxon>
    </lineage>
</organism>
<keyword evidence="4 7" id="KW-1133">Transmembrane helix</keyword>
<dbReference type="Pfam" id="PF03631">
    <property type="entry name" value="Virul_fac_BrkB"/>
    <property type="match status" value="1"/>
</dbReference>
<evidence type="ECO:0000256" key="3">
    <source>
        <dbReference type="ARBA" id="ARBA00022692"/>
    </source>
</evidence>
<feature type="transmembrane region" description="Helical" evidence="7">
    <location>
        <begin position="148"/>
        <end position="170"/>
    </location>
</feature>
<dbReference type="InterPro" id="IPR036388">
    <property type="entry name" value="WH-like_DNA-bd_sf"/>
</dbReference>
<feature type="transmembrane region" description="Helical" evidence="7">
    <location>
        <begin position="243"/>
        <end position="267"/>
    </location>
</feature>
<comment type="subcellular location">
    <subcellularLocation>
        <location evidence="1">Cell membrane</location>
        <topology evidence="1">Multi-pass membrane protein</topology>
    </subcellularLocation>
</comment>
<name>A0ABM7WXW0_9BACT</name>
<protein>
    <submittedName>
        <fullName evidence="8">Uncharacterized protein</fullName>
    </submittedName>
</protein>
<dbReference type="EMBL" id="AP025591">
    <property type="protein sequence ID" value="BDG04355.1"/>
    <property type="molecule type" value="Genomic_DNA"/>
</dbReference>
<evidence type="ECO:0000313" key="8">
    <source>
        <dbReference type="EMBL" id="BDG04355.1"/>
    </source>
</evidence>
<evidence type="ECO:0000256" key="1">
    <source>
        <dbReference type="ARBA" id="ARBA00004651"/>
    </source>
</evidence>
<dbReference type="NCBIfam" id="TIGR00765">
    <property type="entry name" value="yihY_not_rbn"/>
    <property type="match status" value="1"/>
</dbReference>
<evidence type="ECO:0000313" key="9">
    <source>
        <dbReference type="Proteomes" id="UP001162891"/>
    </source>
</evidence>
<feature type="transmembrane region" description="Helical" evidence="7">
    <location>
        <begin position="108"/>
        <end position="127"/>
    </location>
</feature>
<evidence type="ECO:0000256" key="6">
    <source>
        <dbReference type="SAM" id="MobiDB-lite"/>
    </source>
</evidence>
<dbReference type="Gene3D" id="1.10.10.10">
    <property type="entry name" value="Winged helix-like DNA-binding domain superfamily/Winged helix DNA-binding domain"/>
    <property type="match status" value="1"/>
</dbReference>
<keyword evidence="5 7" id="KW-0472">Membrane</keyword>
<keyword evidence="3 7" id="KW-0812">Transmembrane</keyword>
<dbReference type="RefSeq" id="WP_248352714.1">
    <property type="nucleotide sequence ID" value="NZ_AP025591.1"/>
</dbReference>
<reference evidence="9" key="1">
    <citation type="journal article" date="2022" name="Int. J. Syst. Evol. Microbiol.">
        <title>Anaeromyxobacter oryzae sp. nov., Anaeromyxobacter diazotrophicus sp. nov. and Anaeromyxobacter paludicola sp. nov., isolated from paddy soils.</title>
        <authorList>
            <person name="Itoh H."/>
            <person name="Xu Z."/>
            <person name="Mise K."/>
            <person name="Masuda Y."/>
            <person name="Ushijima N."/>
            <person name="Hayakawa C."/>
            <person name="Shiratori Y."/>
            <person name="Senoo K."/>
        </authorList>
    </citation>
    <scope>NUCLEOTIDE SEQUENCE [LARGE SCALE GENOMIC DNA]</scope>
    <source>
        <strain evidence="9">Red232</strain>
    </source>
</reference>